<dbReference type="PANTHER" id="PTHR33332">
    <property type="entry name" value="REVERSE TRANSCRIPTASE DOMAIN-CONTAINING PROTEIN"/>
    <property type="match status" value="1"/>
</dbReference>
<organism evidence="1 2">
    <name type="scientific">Paramuricea clavata</name>
    <name type="common">Red gorgonian</name>
    <name type="synonym">Violescent sea-whip</name>
    <dbReference type="NCBI Taxonomy" id="317549"/>
    <lineage>
        <taxon>Eukaryota</taxon>
        <taxon>Metazoa</taxon>
        <taxon>Cnidaria</taxon>
        <taxon>Anthozoa</taxon>
        <taxon>Octocorallia</taxon>
        <taxon>Malacalcyonacea</taxon>
        <taxon>Plexauridae</taxon>
        <taxon>Paramuricea</taxon>
    </lineage>
</organism>
<dbReference type="PROSITE" id="PS50878">
    <property type="entry name" value="RT_POL"/>
    <property type="match status" value="1"/>
</dbReference>
<dbReference type="InterPro" id="IPR000477">
    <property type="entry name" value="RT_dom"/>
</dbReference>
<dbReference type="SUPFAM" id="SSF56672">
    <property type="entry name" value="DNA/RNA polymerases"/>
    <property type="match status" value="1"/>
</dbReference>
<dbReference type="Proteomes" id="UP001152795">
    <property type="component" value="Unassembled WGS sequence"/>
</dbReference>
<name>A0A6S7HD24_PARCT</name>
<dbReference type="InterPro" id="IPR043502">
    <property type="entry name" value="DNA/RNA_pol_sf"/>
</dbReference>
<reference evidence="1" key="1">
    <citation type="submission" date="2020-04" db="EMBL/GenBank/DDBJ databases">
        <authorList>
            <person name="Alioto T."/>
            <person name="Alioto T."/>
            <person name="Gomez Garrido J."/>
        </authorList>
    </citation>
    <scope>NUCLEOTIDE SEQUENCE</scope>
    <source>
        <strain evidence="1">A484AB</strain>
    </source>
</reference>
<keyword evidence="2" id="KW-1185">Reference proteome</keyword>
<dbReference type="OrthoDB" id="5982943at2759"/>
<comment type="caution">
    <text evidence="1">The sequence shown here is derived from an EMBL/GenBank/DDBJ whole genome shotgun (WGS) entry which is preliminary data.</text>
</comment>
<sequence>MPVCTILNLSYQENRLPSSWKLADVTPLLKQKPVRVINKDLRPISLTPIISKLAEEVVVAQFIKRAIHKVVDPKQFGTVPKSSTTHVLISIVHIVSKATDGNGALVRLVLLDFKKGFDHIDHQLLVMKLNSLDIPPSIINCVRDFLTDRQQRVKLSSDSFSEWATVPAVVLQGTKLGPWLYLLMINDLK</sequence>
<accession>A0A6S7HD24</accession>
<evidence type="ECO:0000313" key="2">
    <source>
        <dbReference type="Proteomes" id="UP001152795"/>
    </source>
</evidence>
<evidence type="ECO:0000313" key="1">
    <source>
        <dbReference type="EMBL" id="CAB4003785.1"/>
    </source>
</evidence>
<protein>
    <submittedName>
        <fullName evidence="1">Uncharacterized protein</fullName>
    </submittedName>
</protein>
<feature type="non-terminal residue" evidence="1">
    <location>
        <position position="189"/>
    </location>
</feature>
<dbReference type="Pfam" id="PF00078">
    <property type="entry name" value="RVT_1"/>
    <property type="match status" value="1"/>
</dbReference>
<proteinExistence type="predicted"/>
<dbReference type="AlphaFoldDB" id="A0A6S7HD24"/>
<dbReference type="EMBL" id="CACRXK020004726">
    <property type="protein sequence ID" value="CAB4003785.1"/>
    <property type="molecule type" value="Genomic_DNA"/>
</dbReference>
<gene>
    <name evidence="1" type="ORF">PACLA_8A042426</name>
</gene>